<evidence type="ECO:0000256" key="1">
    <source>
        <dbReference type="ARBA" id="ARBA00022729"/>
    </source>
</evidence>
<sequence length="332" mass="36929">MKKIVNLGLGVVFAGVLMGCSGDKNQETTKSNTLKVAFNQSEAHPQYKALKEFGDKLEKETNGQYKLEISPNALLGDQRAATELVQNGVIQMAVVGNPVVENFNKDFAVIGLPYIYDSIDHQKNVFLSGKLDDLFKSVSKNGFEVVGAYTAGARSIYTNKPIEKPEDLKGYKVRVMQSDTMKKMVDLMGGVGTPMAQGEVYTAIQQGVLEGGENNEVTYADLKHYEVAKYFSYTNHLMVPDLIIVNEKVYNGMTKENKEIFDKLVKESVDLEFKAWAENVDVAKKLAVENGAQFINLSIKPFQENVKPLQESVRNSSEVTKKIYDDIRSLAQ</sequence>
<dbReference type="InterPro" id="IPR004682">
    <property type="entry name" value="TRAP_DctP"/>
</dbReference>
<dbReference type="PROSITE" id="PS51257">
    <property type="entry name" value="PROKAR_LIPOPROTEIN"/>
    <property type="match status" value="1"/>
</dbReference>
<protein>
    <submittedName>
        <fullName evidence="2">TRAP transporter solute receptor, DctP family</fullName>
    </submittedName>
</protein>
<dbReference type="GO" id="GO:0055085">
    <property type="term" value="P:transmembrane transport"/>
    <property type="evidence" value="ECO:0007669"/>
    <property type="project" value="InterPro"/>
</dbReference>
<evidence type="ECO:0000313" key="3">
    <source>
        <dbReference type="Proteomes" id="UP000017081"/>
    </source>
</evidence>
<dbReference type="CDD" id="cd13671">
    <property type="entry name" value="PBP2_TRAP_SBP_like_3"/>
    <property type="match status" value="1"/>
</dbReference>
<reference evidence="2 3" key="1">
    <citation type="submission" date="2013-08" db="EMBL/GenBank/DDBJ databases">
        <authorList>
            <person name="Weinstock G."/>
            <person name="Sodergren E."/>
            <person name="Wylie T."/>
            <person name="Fulton L."/>
            <person name="Fulton R."/>
            <person name="Fronick C."/>
            <person name="O'Laughlin M."/>
            <person name="Godfrey J."/>
            <person name="Miner T."/>
            <person name="Herter B."/>
            <person name="Appelbaum E."/>
            <person name="Cordes M."/>
            <person name="Lek S."/>
            <person name="Wollam A."/>
            <person name="Pepin K.H."/>
            <person name="Palsikar V.B."/>
            <person name="Mitreva M."/>
            <person name="Wilson R.K."/>
        </authorList>
    </citation>
    <scope>NUCLEOTIDE SEQUENCE [LARGE SCALE GENOMIC DNA]</scope>
    <source>
        <strain evidence="2 3">ATCC BAA-474</strain>
    </source>
</reference>
<dbReference type="AlphaFoldDB" id="U7V5L8"/>
<dbReference type="GO" id="GO:0030246">
    <property type="term" value="F:carbohydrate binding"/>
    <property type="evidence" value="ECO:0007669"/>
    <property type="project" value="TreeGrafter"/>
</dbReference>
<dbReference type="Gene3D" id="3.40.190.170">
    <property type="entry name" value="Bacterial extracellular solute-binding protein, family 7"/>
    <property type="match status" value="1"/>
</dbReference>
<dbReference type="eggNOG" id="COG1638">
    <property type="taxonomic scope" value="Bacteria"/>
</dbReference>
<proteinExistence type="predicted"/>
<dbReference type="GO" id="GO:0030288">
    <property type="term" value="C:outer membrane-bounded periplasmic space"/>
    <property type="evidence" value="ECO:0007669"/>
    <property type="project" value="InterPro"/>
</dbReference>
<organism evidence="2 3">
    <name type="scientific">Cetobacterium somerae ATCC BAA-474</name>
    <dbReference type="NCBI Taxonomy" id="1319815"/>
    <lineage>
        <taxon>Bacteria</taxon>
        <taxon>Fusobacteriati</taxon>
        <taxon>Fusobacteriota</taxon>
        <taxon>Fusobacteriia</taxon>
        <taxon>Fusobacteriales</taxon>
        <taxon>Fusobacteriaceae</taxon>
        <taxon>Cetobacterium</taxon>
    </lineage>
</organism>
<gene>
    <name evidence="2" type="ORF">HMPREF0202_02463</name>
</gene>
<keyword evidence="2" id="KW-0675">Receptor</keyword>
<accession>U7V5L8</accession>
<dbReference type="InterPro" id="IPR038404">
    <property type="entry name" value="TRAP_DctP_sf"/>
</dbReference>
<dbReference type="EMBL" id="AXZF01000123">
    <property type="protein sequence ID" value="ERT66997.1"/>
    <property type="molecule type" value="Genomic_DNA"/>
</dbReference>
<dbReference type="PANTHER" id="PTHR33376:SF2">
    <property type="entry name" value="DICARBOXYLATE-BINDING PERIPLASMIC PROTEIN"/>
    <property type="match status" value="1"/>
</dbReference>
<dbReference type="NCBIfam" id="TIGR00787">
    <property type="entry name" value="dctP"/>
    <property type="match status" value="1"/>
</dbReference>
<dbReference type="Proteomes" id="UP000017081">
    <property type="component" value="Unassembled WGS sequence"/>
</dbReference>
<keyword evidence="3" id="KW-1185">Reference proteome</keyword>
<dbReference type="RefSeq" id="WP_023051993.1">
    <property type="nucleotide sequence ID" value="NZ_CP173065.2"/>
</dbReference>
<comment type="caution">
    <text evidence="2">The sequence shown here is derived from an EMBL/GenBank/DDBJ whole genome shotgun (WGS) entry which is preliminary data.</text>
</comment>
<dbReference type="PANTHER" id="PTHR33376">
    <property type="match status" value="1"/>
</dbReference>
<dbReference type="PATRIC" id="fig|1319815.3.peg.2365"/>
<dbReference type="NCBIfam" id="NF037995">
    <property type="entry name" value="TRAP_S1"/>
    <property type="match status" value="1"/>
</dbReference>
<dbReference type="STRING" id="1319815.HMPREF0202_02463"/>
<name>U7V5L8_9FUSO</name>
<dbReference type="Pfam" id="PF03480">
    <property type="entry name" value="DctP"/>
    <property type="match status" value="1"/>
</dbReference>
<dbReference type="HOGENOM" id="CLU_036176_4_0_0"/>
<dbReference type="InterPro" id="IPR018389">
    <property type="entry name" value="DctP_fam"/>
</dbReference>
<evidence type="ECO:0000313" key="2">
    <source>
        <dbReference type="EMBL" id="ERT66997.1"/>
    </source>
</evidence>
<keyword evidence="1" id="KW-0732">Signal</keyword>
<dbReference type="PIRSF" id="PIRSF006470">
    <property type="entry name" value="DctB"/>
    <property type="match status" value="1"/>
</dbReference>